<dbReference type="AlphaFoldDB" id="A0A4C1U262"/>
<keyword evidence="3" id="KW-1185">Reference proteome</keyword>
<feature type="region of interest" description="Disordered" evidence="1">
    <location>
        <begin position="14"/>
        <end position="35"/>
    </location>
</feature>
<evidence type="ECO:0000313" key="2">
    <source>
        <dbReference type="EMBL" id="GBP20338.1"/>
    </source>
</evidence>
<name>A0A4C1U262_EUMVA</name>
<feature type="compositionally biased region" description="Basic and acidic residues" evidence="1">
    <location>
        <begin position="94"/>
        <end position="106"/>
    </location>
</feature>
<dbReference type="Proteomes" id="UP000299102">
    <property type="component" value="Unassembled WGS sequence"/>
</dbReference>
<evidence type="ECO:0000313" key="3">
    <source>
        <dbReference type="Proteomes" id="UP000299102"/>
    </source>
</evidence>
<accession>A0A4C1U262</accession>
<evidence type="ECO:0000256" key="1">
    <source>
        <dbReference type="SAM" id="MobiDB-lite"/>
    </source>
</evidence>
<reference evidence="2 3" key="1">
    <citation type="journal article" date="2019" name="Commun. Biol.">
        <title>The bagworm genome reveals a unique fibroin gene that provides high tensile strength.</title>
        <authorList>
            <person name="Kono N."/>
            <person name="Nakamura H."/>
            <person name="Ohtoshi R."/>
            <person name="Tomita M."/>
            <person name="Numata K."/>
            <person name="Arakawa K."/>
        </authorList>
    </citation>
    <scope>NUCLEOTIDE SEQUENCE [LARGE SCALE GENOMIC DNA]</scope>
</reference>
<comment type="caution">
    <text evidence="2">The sequence shown here is derived from an EMBL/GenBank/DDBJ whole genome shotgun (WGS) entry which is preliminary data.</text>
</comment>
<feature type="compositionally biased region" description="Low complexity" evidence="1">
    <location>
        <begin position="81"/>
        <end position="93"/>
    </location>
</feature>
<proteinExistence type="predicted"/>
<sequence length="122" mass="13886">MMAVMKKYMERGHVPRSRTVSASVSDSRSRSAGRWRDRWRERPWRTWRARPAAACTTLARHIMHIVSAARIVRAGAVTAASRGRARRGTAAADVRPRLPPHDDSRADSFSTDFRYEIGYDCD</sequence>
<feature type="compositionally biased region" description="Low complexity" evidence="1">
    <location>
        <begin position="17"/>
        <end position="32"/>
    </location>
</feature>
<dbReference type="EMBL" id="BGZK01000117">
    <property type="protein sequence ID" value="GBP20338.1"/>
    <property type="molecule type" value="Genomic_DNA"/>
</dbReference>
<gene>
    <name evidence="2" type="ORF">EVAR_10602_1</name>
</gene>
<protein>
    <submittedName>
        <fullName evidence="2">Uncharacterized protein</fullName>
    </submittedName>
</protein>
<organism evidence="2 3">
    <name type="scientific">Eumeta variegata</name>
    <name type="common">Bagworm moth</name>
    <name type="synonym">Eumeta japonica</name>
    <dbReference type="NCBI Taxonomy" id="151549"/>
    <lineage>
        <taxon>Eukaryota</taxon>
        <taxon>Metazoa</taxon>
        <taxon>Ecdysozoa</taxon>
        <taxon>Arthropoda</taxon>
        <taxon>Hexapoda</taxon>
        <taxon>Insecta</taxon>
        <taxon>Pterygota</taxon>
        <taxon>Neoptera</taxon>
        <taxon>Endopterygota</taxon>
        <taxon>Lepidoptera</taxon>
        <taxon>Glossata</taxon>
        <taxon>Ditrysia</taxon>
        <taxon>Tineoidea</taxon>
        <taxon>Psychidae</taxon>
        <taxon>Oiketicinae</taxon>
        <taxon>Eumeta</taxon>
    </lineage>
</organism>
<feature type="region of interest" description="Disordered" evidence="1">
    <location>
        <begin position="81"/>
        <end position="107"/>
    </location>
</feature>